<reference evidence="1 2" key="1">
    <citation type="journal article" date="2023" name="Plant Dis.">
        <title>First Report of Diplodia intermedia Causing Canker and Dieback Diseases on Apple Trees in Canada.</title>
        <authorList>
            <person name="Ellouze W."/>
            <person name="Ilyukhin E."/>
            <person name="Sulman M."/>
            <person name="Ali S."/>
        </authorList>
    </citation>
    <scope>NUCLEOTIDE SEQUENCE [LARGE SCALE GENOMIC DNA]</scope>
    <source>
        <strain evidence="1 2">M45-28</strain>
    </source>
</reference>
<accession>A0ABR3TZS9</accession>
<sequence length="123" mass="13958">MIFASQSKAMDFTLHSNKDITRSDVRVSDALIMKIVNGACKAAKERLDLLSFLIARIAEEGEKFEKIAFCHRMHQDADLLDEIILSPEVRHRIFSPRNPFPCEDVKTEFAKDSINPSTYEDAG</sequence>
<protein>
    <submittedName>
        <fullName evidence="1">Uncharacterized protein</fullName>
    </submittedName>
</protein>
<name>A0ABR3TZS9_9PEZI</name>
<evidence type="ECO:0000313" key="1">
    <source>
        <dbReference type="EMBL" id="KAL1648411.1"/>
    </source>
</evidence>
<keyword evidence="2" id="KW-1185">Reference proteome</keyword>
<dbReference type="EMBL" id="JAKEKT020000009">
    <property type="protein sequence ID" value="KAL1648411.1"/>
    <property type="molecule type" value="Genomic_DNA"/>
</dbReference>
<comment type="caution">
    <text evidence="1">The sequence shown here is derived from an EMBL/GenBank/DDBJ whole genome shotgun (WGS) entry which is preliminary data.</text>
</comment>
<proteinExistence type="predicted"/>
<gene>
    <name evidence="1" type="ORF">SLS58_002164</name>
</gene>
<organism evidence="1 2">
    <name type="scientific">Diplodia intermedia</name>
    <dbReference type="NCBI Taxonomy" id="856260"/>
    <lineage>
        <taxon>Eukaryota</taxon>
        <taxon>Fungi</taxon>
        <taxon>Dikarya</taxon>
        <taxon>Ascomycota</taxon>
        <taxon>Pezizomycotina</taxon>
        <taxon>Dothideomycetes</taxon>
        <taxon>Dothideomycetes incertae sedis</taxon>
        <taxon>Botryosphaeriales</taxon>
        <taxon>Botryosphaeriaceae</taxon>
        <taxon>Diplodia</taxon>
    </lineage>
</organism>
<evidence type="ECO:0000313" key="2">
    <source>
        <dbReference type="Proteomes" id="UP001521184"/>
    </source>
</evidence>
<dbReference type="Proteomes" id="UP001521184">
    <property type="component" value="Unassembled WGS sequence"/>
</dbReference>